<dbReference type="Gene3D" id="3.40.50.300">
    <property type="entry name" value="P-loop containing nucleotide triphosphate hydrolases"/>
    <property type="match status" value="1"/>
</dbReference>
<feature type="domain" description="ABC transporter" evidence="8">
    <location>
        <begin position="341"/>
        <end position="558"/>
    </location>
</feature>
<evidence type="ECO:0008006" key="12">
    <source>
        <dbReference type="Google" id="ProtNLM"/>
    </source>
</evidence>
<comment type="caution">
    <text evidence="10">The sequence shown here is derived from an EMBL/GenBank/DDBJ whole genome shotgun (WGS) entry which is preliminary data.</text>
</comment>
<dbReference type="AlphaFoldDB" id="A0A432WFQ9"/>
<name>A0A432WFQ9_9GAMM</name>
<evidence type="ECO:0000313" key="10">
    <source>
        <dbReference type="EMBL" id="RUO32585.1"/>
    </source>
</evidence>
<feature type="transmembrane region" description="Helical" evidence="7">
    <location>
        <begin position="48"/>
        <end position="74"/>
    </location>
</feature>
<comment type="subcellular location">
    <subcellularLocation>
        <location evidence="1">Cell membrane</location>
        <topology evidence="1">Multi-pass membrane protein</topology>
    </subcellularLocation>
</comment>
<keyword evidence="4" id="KW-0067">ATP-binding</keyword>
<sequence>MWHRTDWQRLKPWLGVWEQQRGPLFAGIMLMLVTAWAGIALLGLSAWFISAAGLFVVAFDIFLPGAGIRALALIRTVARYFERVRNHDLVLNWQNRWRVRLFKGLMTLSVTSTERFRAARLLQRLTQDLSALDDLYLRILGPLLVASISAVVLGAAFWLLHPALAAVIWICSLVLLLLLTTVFAQRLRRLSARELGDSEYLRQQAVEFVQCKAELHAWGVLTPAVREVAQARLQLGQTQHQLRRRLSWLQLALEGFGHGLLIVMLGLAMWLSFQEAFSTPLALFAAFAVLASIDVWQPLAQAMLLWGRVQGASERLQGYLRRALELPSVHPSTDENRPQHAPSIQVSEVVIENRPLTAKSLSMTVAQQQLILLKGHSGCGKTSLLHAIAGLLPLQQGKIEFRHQGQPIARPEFTLLTQYTHIYSATVASNLRMARTGVTDEMLWQALEIVELADDIEGLPEQLDTWLGDGGVQLSGGQARRLALARCLLHPAPLMLLDEPFSGVGVAQSERIWRSIQPLLKGKTVICVTHQALPEVGPEGSDITVDPIVQQDFELCYDR</sequence>
<dbReference type="GO" id="GO:0005886">
    <property type="term" value="C:plasma membrane"/>
    <property type="evidence" value="ECO:0007669"/>
    <property type="project" value="UniProtKB-SubCell"/>
</dbReference>
<gene>
    <name evidence="10" type="ORF">CWE14_10625</name>
</gene>
<feature type="transmembrane region" description="Helical" evidence="7">
    <location>
        <begin position="135"/>
        <end position="160"/>
    </location>
</feature>
<dbReference type="RefSeq" id="WP_126799348.1">
    <property type="nucleotide sequence ID" value="NZ_PIPO01000004.1"/>
</dbReference>
<evidence type="ECO:0000256" key="2">
    <source>
        <dbReference type="ARBA" id="ARBA00022692"/>
    </source>
</evidence>
<evidence type="ECO:0000259" key="9">
    <source>
        <dbReference type="PROSITE" id="PS50929"/>
    </source>
</evidence>
<dbReference type="Proteomes" id="UP000287823">
    <property type="component" value="Unassembled WGS sequence"/>
</dbReference>
<dbReference type="PROSITE" id="PS50893">
    <property type="entry name" value="ABC_TRANSPORTER_2"/>
    <property type="match status" value="1"/>
</dbReference>
<dbReference type="PROSITE" id="PS00211">
    <property type="entry name" value="ABC_TRANSPORTER_1"/>
    <property type="match status" value="1"/>
</dbReference>
<dbReference type="Gene3D" id="1.20.1560.10">
    <property type="entry name" value="ABC transporter type 1, transmembrane domain"/>
    <property type="match status" value="1"/>
</dbReference>
<proteinExistence type="predicted"/>
<dbReference type="InterPro" id="IPR017871">
    <property type="entry name" value="ABC_transporter-like_CS"/>
</dbReference>
<dbReference type="GO" id="GO:0140359">
    <property type="term" value="F:ABC-type transporter activity"/>
    <property type="evidence" value="ECO:0007669"/>
    <property type="project" value="InterPro"/>
</dbReference>
<dbReference type="GO" id="GO:0016887">
    <property type="term" value="F:ATP hydrolysis activity"/>
    <property type="evidence" value="ECO:0007669"/>
    <property type="project" value="InterPro"/>
</dbReference>
<feature type="transmembrane region" description="Helical" evidence="7">
    <location>
        <begin position="166"/>
        <end position="184"/>
    </location>
</feature>
<feature type="transmembrane region" description="Helical" evidence="7">
    <location>
        <begin position="21"/>
        <end position="42"/>
    </location>
</feature>
<dbReference type="InterPro" id="IPR027417">
    <property type="entry name" value="P-loop_NTPase"/>
</dbReference>
<dbReference type="InterPro" id="IPR011527">
    <property type="entry name" value="ABC1_TM_dom"/>
</dbReference>
<dbReference type="InterPro" id="IPR003593">
    <property type="entry name" value="AAA+_ATPase"/>
</dbReference>
<protein>
    <recommendedName>
        <fullName evidence="12">Thiol reductant ABC exporter subunit CydC</fullName>
    </recommendedName>
</protein>
<keyword evidence="11" id="KW-1185">Reference proteome</keyword>
<keyword evidence="3" id="KW-0547">Nucleotide-binding</keyword>
<evidence type="ECO:0000256" key="7">
    <source>
        <dbReference type="SAM" id="Phobius"/>
    </source>
</evidence>
<dbReference type="SUPFAM" id="SSF90123">
    <property type="entry name" value="ABC transporter transmembrane region"/>
    <property type="match status" value="1"/>
</dbReference>
<organism evidence="10 11">
    <name type="scientific">Aliidiomarina soli</name>
    <dbReference type="NCBI Taxonomy" id="1928574"/>
    <lineage>
        <taxon>Bacteria</taxon>
        <taxon>Pseudomonadati</taxon>
        <taxon>Pseudomonadota</taxon>
        <taxon>Gammaproteobacteria</taxon>
        <taxon>Alteromonadales</taxon>
        <taxon>Idiomarinaceae</taxon>
        <taxon>Aliidiomarina</taxon>
    </lineage>
</organism>
<evidence type="ECO:0000256" key="1">
    <source>
        <dbReference type="ARBA" id="ARBA00004651"/>
    </source>
</evidence>
<evidence type="ECO:0000256" key="6">
    <source>
        <dbReference type="ARBA" id="ARBA00023136"/>
    </source>
</evidence>
<keyword evidence="5 7" id="KW-1133">Transmembrane helix</keyword>
<keyword evidence="6 7" id="KW-0472">Membrane</keyword>
<evidence type="ECO:0000256" key="5">
    <source>
        <dbReference type="ARBA" id="ARBA00022989"/>
    </source>
</evidence>
<dbReference type="GO" id="GO:0034040">
    <property type="term" value="F:ATPase-coupled lipid transmembrane transporter activity"/>
    <property type="evidence" value="ECO:0007669"/>
    <property type="project" value="TreeGrafter"/>
</dbReference>
<dbReference type="SUPFAM" id="SSF52540">
    <property type="entry name" value="P-loop containing nucleoside triphosphate hydrolases"/>
    <property type="match status" value="1"/>
</dbReference>
<dbReference type="PANTHER" id="PTHR24221">
    <property type="entry name" value="ATP-BINDING CASSETTE SUB-FAMILY B"/>
    <property type="match status" value="1"/>
</dbReference>
<dbReference type="EMBL" id="PIPO01000004">
    <property type="protein sequence ID" value="RUO32585.1"/>
    <property type="molecule type" value="Genomic_DNA"/>
</dbReference>
<dbReference type="Pfam" id="PF00664">
    <property type="entry name" value="ABC_membrane"/>
    <property type="match status" value="1"/>
</dbReference>
<evidence type="ECO:0000256" key="4">
    <source>
        <dbReference type="ARBA" id="ARBA00022840"/>
    </source>
</evidence>
<dbReference type="InterPro" id="IPR003439">
    <property type="entry name" value="ABC_transporter-like_ATP-bd"/>
</dbReference>
<reference evidence="10 11" key="1">
    <citation type="journal article" date="2011" name="Front. Microbiol.">
        <title>Genomic signatures of strain selection and enhancement in Bacillus atrophaeus var. globigii, a historical biowarfare simulant.</title>
        <authorList>
            <person name="Gibbons H.S."/>
            <person name="Broomall S.M."/>
            <person name="McNew L.A."/>
            <person name="Daligault H."/>
            <person name="Chapman C."/>
            <person name="Bruce D."/>
            <person name="Karavis M."/>
            <person name="Krepps M."/>
            <person name="McGregor P.A."/>
            <person name="Hong C."/>
            <person name="Park K.H."/>
            <person name="Akmal A."/>
            <person name="Feldman A."/>
            <person name="Lin J.S."/>
            <person name="Chang W.E."/>
            <person name="Higgs B.W."/>
            <person name="Demirev P."/>
            <person name="Lindquist J."/>
            <person name="Liem A."/>
            <person name="Fochler E."/>
            <person name="Read T.D."/>
            <person name="Tapia R."/>
            <person name="Johnson S."/>
            <person name="Bishop-Lilly K.A."/>
            <person name="Detter C."/>
            <person name="Han C."/>
            <person name="Sozhamannan S."/>
            <person name="Rosenzweig C.N."/>
            <person name="Skowronski E.W."/>
        </authorList>
    </citation>
    <scope>NUCLEOTIDE SEQUENCE [LARGE SCALE GENOMIC DNA]</scope>
    <source>
        <strain evidence="10 11">Y4G10-17</strain>
    </source>
</reference>
<evidence type="ECO:0000259" key="8">
    <source>
        <dbReference type="PROSITE" id="PS50893"/>
    </source>
</evidence>
<feature type="domain" description="ABC transmembrane type-1" evidence="9">
    <location>
        <begin position="25"/>
        <end position="311"/>
    </location>
</feature>
<dbReference type="InterPro" id="IPR036640">
    <property type="entry name" value="ABC1_TM_sf"/>
</dbReference>
<feature type="transmembrane region" description="Helical" evidence="7">
    <location>
        <begin position="251"/>
        <end position="271"/>
    </location>
</feature>
<dbReference type="Pfam" id="PF00005">
    <property type="entry name" value="ABC_tran"/>
    <property type="match status" value="1"/>
</dbReference>
<dbReference type="PANTHER" id="PTHR24221:SF654">
    <property type="entry name" value="ATP-BINDING CASSETTE SUB-FAMILY B MEMBER 6"/>
    <property type="match status" value="1"/>
</dbReference>
<evidence type="ECO:0000313" key="11">
    <source>
        <dbReference type="Proteomes" id="UP000287823"/>
    </source>
</evidence>
<dbReference type="PROSITE" id="PS50929">
    <property type="entry name" value="ABC_TM1F"/>
    <property type="match status" value="1"/>
</dbReference>
<dbReference type="GO" id="GO:0005524">
    <property type="term" value="F:ATP binding"/>
    <property type="evidence" value="ECO:0007669"/>
    <property type="project" value="UniProtKB-KW"/>
</dbReference>
<dbReference type="InterPro" id="IPR039421">
    <property type="entry name" value="Type_1_exporter"/>
</dbReference>
<evidence type="ECO:0000256" key="3">
    <source>
        <dbReference type="ARBA" id="ARBA00022741"/>
    </source>
</evidence>
<accession>A0A432WFQ9</accession>
<dbReference type="SMART" id="SM00382">
    <property type="entry name" value="AAA"/>
    <property type="match status" value="1"/>
</dbReference>
<keyword evidence="2 7" id="KW-0812">Transmembrane</keyword>